<sequence length="330" mass="36516">MDNNQLAHMVASRWPAKAVRGVATNRMLEAAGLTHKVLTAAVTRQLVVRLHRGAYVQGTEWWNLTPWARDDVALIAHVLASLSSGVYSHSSAARLHGLRTWGCGATVHVTHGQTPGHANGGARTSVHQQALDAGHVVMKRIGPVQVPVTSMAQTVLDCARLFRLEPAVIIGDHAVRKGLLIPDLQRLLEASEVKRGSARAKRTLDFLDPLSESAGESRTRVFLAATKLPMPELQVTITTRHGVHRADFAWREFRLILEFDGWGKYFDYRPTAEAIALERQREKDLMELGWSFIRISWSDLNDPAALEARIRAALLRAGATLPARRTTFFA</sequence>
<dbReference type="RefSeq" id="WP_103466819.1">
    <property type="nucleotide sequence ID" value="NZ_PPXC01000014.1"/>
</dbReference>
<name>A0A2S3ZTP9_ARTGL</name>
<gene>
    <name evidence="1" type="ORF">CVS27_15840</name>
</gene>
<proteinExistence type="predicted"/>
<dbReference type="Gene3D" id="3.40.960.10">
    <property type="entry name" value="VSR Endonuclease"/>
    <property type="match status" value="1"/>
</dbReference>
<evidence type="ECO:0000313" key="1">
    <source>
        <dbReference type="EMBL" id="POH72362.1"/>
    </source>
</evidence>
<dbReference type="Proteomes" id="UP000237061">
    <property type="component" value="Unassembled WGS sequence"/>
</dbReference>
<evidence type="ECO:0008006" key="3">
    <source>
        <dbReference type="Google" id="ProtNLM"/>
    </source>
</evidence>
<protein>
    <recommendedName>
        <fullName evidence="3">DUF559 domain-containing protein</fullName>
    </recommendedName>
</protein>
<dbReference type="EMBL" id="PPXC01000014">
    <property type="protein sequence ID" value="POH72362.1"/>
    <property type="molecule type" value="Genomic_DNA"/>
</dbReference>
<dbReference type="AlphaFoldDB" id="A0A2S3ZTP9"/>
<accession>A0A2S3ZTP9</accession>
<evidence type="ECO:0000313" key="2">
    <source>
        <dbReference type="Proteomes" id="UP000237061"/>
    </source>
</evidence>
<comment type="caution">
    <text evidence="1">The sequence shown here is derived from an EMBL/GenBank/DDBJ whole genome shotgun (WGS) entry which is preliminary data.</text>
</comment>
<reference evidence="1 2" key="1">
    <citation type="submission" date="2018-01" db="EMBL/GenBank/DDBJ databases">
        <title>Arthrobacter sp. nov., from glaciers in China.</title>
        <authorList>
            <person name="Liu Q."/>
            <person name="Xin Y.-H."/>
        </authorList>
    </citation>
    <scope>NUCLEOTIDE SEQUENCE [LARGE SCALE GENOMIC DNA]</scope>
    <source>
        <strain evidence="1 2">HLT2-12-2</strain>
    </source>
</reference>
<keyword evidence="2" id="KW-1185">Reference proteome</keyword>
<organism evidence="1 2">
    <name type="scientific">Arthrobacter glacialis</name>
    <dbReference type="NCBI Taxonomy" id="1664"/>
    <lineage>
        <taxon>Bacteria</taxon>
        <taxon>Bacillati</taxon>
        <taxon>Actinomycetota</taxon>
        <taxon>Actinomycetes</taxon>
        <taxon>Micrococcales</taxon>
        <taxon>Micrococcaceae</taxon>
        <taxon>Arthrobacter</taxon>
    </lineage>
</organism>